<dbReference type="SUPFAM" id="SSF55821">
    <property type="entry name" value="YrdC/RibB"/>
    <property type="match status" value="1"/>
</dbReference>
<evidence type="ECO:0000256" key="5">
    <source>
        <dbReference type="ARBA" id="ARBA00022679"/>
    </source>
</evidence>
<dbReference type="EMBL" id="QFPP01000112">
    <property type="protein sequence ID" value="PZQ74829.1"/>
    <property type="molecule type" value="Genomic_DNA"/>
</dbReference>
<dbReference type="PROSITE" id="PS51163">
    <property type="entry name" value="YRDC"/>
    <property type="match status" value="1"/>
</dbReference>
<dbReference type="EC" id="2.7.7.87" evidence="3"/>
<dbReference type="Pfam" id="PF01300">
    <property type="entry name" value="Sua5_yciO_yrdC"/>
    <property type="match status" value="1"/>
</dbReference>
<evidence type="ECO:0000256" key="6">
    <source>
        <dbReference type="ARBA" id="ARBA00048366"/>
    </source>
</evidence>
<dbReference type="Gene3D" id="3.90.870.10">
    <property type="entry name" value="DHBP synthase"/>
    <property type="match status" value="1"/>
</dbReference>
<protein>
    <recommendedName>
        <fullName evidence="3">L-threonylcarbamoyladenylate synthase</fullName>
        <ecNumber evidence="3">2.7.7.87</ecNumber>
    </recommendedName>
</protein>
<comment type="similarity">
    <text evidence="2">Belongs to the SUA5 family.</text>
</comment>
<dbReference type="GO" id="GO:0006450">
    <property type="term" value="P:regulation of translational fidelity"/>
    <property type="evidence" value="ECO:0007669"/>
    <property type="project" value="TreeGrafter"/>
</dbReference>
<dbReference type="AlphaFoldDB" id="A0A2W5QEA5"/>
<dbReference type="GO" id="GO:0000049">
    <property type="term" value="F:tRNA binding"/>
    <property type="evidence" value="ECO:0007669"/>
    <property type="project" value="TreeGrafter"/>
</dbReference>
<dbReference type="GO" id="GO:0003725">
    <property type="term" value="F:double-stranded RNA binding"/>
    <property type="evidence" value="ECO:0007669"/>
    <property type="project" value="InterPro"/>
</dbReference>
<evidence type="ECO:0000256" key="3">
    <source>
        <dbReference type="ARBA" id="ARBA00012584"/>
    </source>
</evidence>
<evidence type="ECO:0000259" key="7">
    <source>
        <dbReference type="PROSITE" id="PS51163"/>
    </source>
</evidence>
<dbReference type="PANTHER" id="PTHR17490:SF10">
    <property type="entry name" value="THREONYLCARBAMOYL-AMP SYNTHASE"/>
    <property type="match status" value="1"/>
</dbReference>
<comment type="subcellular location">
    <subcellularLocation>
        <location evidence="1">Cytoplasm</location>
    </subcellularLocation>
</comment>
<evidence type="ECO:0000313" key="8">
    <source>
        <dbReference type="EMBL" id="PZQ74829.1"/>
    </source>
</evidence>
<sequence>MERPIDLKADAQRAFDIMKAGGIAILPNDTGYALCSSTTEALRRIFVAKGRGDHKRNAMLADLDTQRTMHRLDWRGQAMVDALVNDHDLPLGVLGPVNPDHPQFRSLDPELRKASSAAGTVALLVNAGTFHKEICRLSREQQVPILGSSANISGTGTRFRVEDIPEELKELADITIDHGLRRGHIYKRAGTIINFNTMQVIRMGAHYEMISEVLRRWFDVELPEDPGLEALPSGHVNEFILKDITN</sequence>
<keyword evidence="5" id="KW-0808">Transferase</keyword>
<proteinExistence type="inferred from homology"/>
<comment type="caution">
    <text evidence="8">The sequence shown here is derived from an EMBL/GenBank/DDBJ whole genome shotgun (WGS) entry which is preliminary data.</text>
</comment>
<evidence type="ECO:0000313" key="9">
    <source>
        <dbReference type="Proteomes" id="UP000249135"/>
    </source>
</evidence>
<dbReference type="PANTHER" id="PTHR17490">
    <property type="entry name" value="SUA5"/>
    <property type="match status" value="1"/>
</dbReference>
<dbReference type="InterPro" id="IPR006070">
    <property type="entry name" value="Sua5-like_dom"/>
</dbReference>
<organism evidence="8 9">
    <name type="scientific">Variovorax paradoxus</name>
    <dbReference type="NCBI Taxonomy" id="34073"/>
    <lineage>
        <taxon>Bacteria</taxon>
        <taxon>Pseudomonadati</taxon>
        <taxon>Pseudomonadota</taxon>
        <taxon>Betaproteobacteria</taxon>
        <taxon>Burkholderiales</taxon>
        <taxon>Comamonadaceae</taxon>
        <taxon>Variovorax</taxon>
    </lineage>
</organism>
<dbReference type="GO" id="GO:0005737">
    <property type="term" value="C:cytoplasm"/>
    <property type="evidence" value="ECO:0007669"/>
    <property type="project" value="UniProtKB-SubCell"/>
</dbReference>
<accession>A0A2W5QEA5</accession>
<feature type="domain" description="YrdC-like" evidence="7">
    <location>
        <begin position="8"/>
        <end position="206"/>
    </location>
</feature>
<dbReference type="InterPro" id="IPR017945">
    <property type="entry name" value="DHBP_synth_RibB-like_a/b_dom"/>
</dbReference>
<evidence type="ECO:0000256" key="1">
    <source>
        <dbReference type="ARBA" id="ARBA00004496"/>
    </source>
</evidence>
<gene>
    <name evidence="8" type="ORF">DI563_11265</name>
</gene>
<evidence type="ECO:0000256" key="2">
    <source>
        <dbReference type="ARBA" id="ARBA00007663"/>
    </source>
</evidence>
<reference evidence="8 9" key="1">
    <citation type="submission" date="2017-08" db="EMBL/GenBank/DDBJ databases">
        <title>Infants hospitalized years apart are colonized by the same room-sourced microbial strains.</title>
        <authorList>
            <person name="Brooks B."/>
            <person name="Olm M.R."/>
            <person name="Firek B.A."/>
            <person name="Baker R."/>
            <person name="Thomas B.C."/>
            <person name="Morowitz M.J."/>
            <person name="Banfield J.F."/>
        </authorList>
    </citation>
    <scope>NUCLEOTIDE SEQUENCE [LARGE SCALE GENOMIC DNA]</scope>
    <source>
        <strain evidence="8">S2_005_003_R2_41</strain>
    </source>
</reference>
<dbReference type="GO" id="GO:0061710">
    <property type="term" value="F:L-threonylcarbamoyladenylate synthase"/>
    <property type="evidence" value="ECO:0007669"/>
    <property type="project" value="UniProtKB-EC"/>
</dbReference>
<dbReference type="InterPro" id="IPR050156">
    <property type="entry name" value="TC-AMP_synthase_SUA5"/>
</dbReference>
<evidence type="ECO:0000256" key="4">
    <source>
        <dbReference type="ARBA" id="ARBA00022490"/>
    </source>
</evidence>
<comment type="catalytic activity">
    <reaction evidence="6">
        <text>L-threonine + hydrogencarbonate + ATP = L-threonylcarbamoyladenylate + diphosphate + H2O</text>
        <dbReference type="Rhea" id="RHEA:36407"/>
        <dbReference type="ChEBI" id="CHEBI:15377"/>
        <dbReference type="ChEBI" id="CHEBI:17544"/>
        <dbReference type="ChEBI" id="CHEBI:30616"/>
        <dbReference type="ChEBI" id="CHEBI:33019"/>
        <dbReference type="ChEBI" id="CHEBI:57926"/>
        <dbReference type="ChEBI" id="CHEBI:73682"/>
        <dbReference type="EC" id="2.7.7.87"/>
    </reaction>
</comment>
<dbReference type="Proteomes" id="UP000249135">
    <property type="component" value="Unassembled WGS sequence"/>
</dbReference>
<keyword evidence="4" id="KW-0963">Cytoplasm</keyword>
<name>A0A2W5QEA5_VARPD</name>